<comment type="caution">
    <text evidence="2">The sequence shown here is derived from an EMBL/GenBank/DDBJ whole genome shotgun (WGS) entry which is preliminary data.</text>
</comment>
<sequence length="341" mass="37531">MKACMRGRKWGTIVAGVSAALVIGYFGGVREYANSVRTAQGDVVPTVLLQAESGVQEQSKNEALLASIQNEAAKRRIEPVDAVVDRVWKAIPGYNGREVDVEATYRQAVEKAVKAGEPISYIYREIEPKTSLKDLGAEPTYRGNPKKPMVSLMINVAWGNEYIEPMLNVLDREQVKATFFLDGSWLRKYPEIAKQIQSRGHEMENHAYSHPNMSRVSRSRAVQEIQKTQQLLKDTLGVDNKWFAPPSGDFNQATVDIAAELGLRTVLWTLDTVDWKHPDPSSVVAKIAKGVEPGSLILMHPTDSSSAALRGMIDAIKKKGLKLGTVSETLSSARVEASAVE</sequence>
<dbReference type="SUPFAM" id="SSF88713">
    <property type="entry name" value="Glycoside hydrolase/deacetylase"/>
    <property type="match status" value="1"/>
</dbReference>
<proteinExistence type="predicted"/>
<name>A0ABT9C947_9BACL</name>
<evidence type="ECO:0000313" key="2">
    <source>
        <dbReference type="EMBL" id="MDO7905781.1"/>
    </source>
</evidence>
<accession>A0ABT9C947</accession>
<dbReference type="CDD" id="cd10950">
    <property type="entry name" value="CE4_BsYlxY_like"/>
    <property type="match status" value="1"/>
</dbReference>
<dbReference type="EMBL" id="JAUQTB010000002">
    <property type="protein sequence ID" value="MDO7905781.1"/>
    <property type="molecule type" value="Genomic_DNA"/>
</dbReference>
<feature type="domain" description="NodB homology" evidence="1">
    <location>
        <begin position="148"/>
        <end position="324"/>
    </location>
</feature>
<keyword evidence="3" id="KW-1185">Reference proteome</keyword>
<dbReference type="InterPro" id="IPR050248">
    <property type="entry name" value="Polysacc_deacetylase_ArnD"/>
</dbReference>
<gene>
    <name evidence="2" type="ORF">Q5741_05050</name>
</gene>
<dbReference type="InterPro" id="IPR011330">
    <property type="entry name" value="Glyco_hydro/deAcase_b/a-brl"/>
</dbReference>
<dbReference type="PANTHER" id="PTHR10587:SF80">
    <property type="entry name" value="CHITOOLIGOSACCHARIDE DEACETYLASE"/>
    <property type="match status" value="1"/>
</dbReference>
<evidence type="ECO:0000313" key="3">
    <source>
        <dbReference type="Proteomes" id="UP001240171"/>
    </source>
</evidence>
<reference evidence="2 3" key="1">
    <citation type="submission" date="2023-07" db="EMBL/GenBank/DDBJ databases">
        <title>Paenibacillus sp. JX-17 nov. isolated from soil.</title>
        <authorList>
            <person name="Wan Y."/>
            <person name="Liu B."/>
        </authorList>
    </citation>
    <scope>NUCLEOTIDE SEQUENCE [LARGE SCALE GENOMIC DNA]</scope>
    <source>
        <strain evidence="2 3">JX-17</strain>
    </source>
</reference>
<dbReference type="Proteomes" id="UP001240171">
    <property type="component" value="Unassembled WGS sequence"/>
</dbReference>
<dbReference type="PROSITE" id="PS51677">
    <property type="entry name" value="NODB"/>
    <property type="match status" value="1"/>
</dbReference>
<protein>
    <submittedName>
        <fullName evidence="2">Polysaccharide deacetylase family protein</fullName>
    </submittedName>
</protein>
<dbReference type="Gene3D" id="3.20.20.370">
    <property type="entry name" value="Glycoside hydrolase/deacetylase"/>
    <property type="match status" value="1"/>
</dbReference>
<dbReference type="Pfam" id="PF01522">
    <property type="entry name" value="Polysacc_deac_1"/>
    <property type="match status" value="1"/>
</dbReference>
<evidence type="ECO:0000259" key="1">
    <source>
        <dbReference type="PROSITE" id="PS51677"/>
    </source>
</evidence>
<dbReference type="PANTHER" id="PTHR10587">
    <property type="entry name" value="GLYCOSYL TRANSFERASE-RELATED"/>
    <property type="match status" value="1"/>
</dbReference>
<organism evidence="2 3">
    <name type="scientific">Paenibacillus lacisoli</name>
    <dbReference type="NCBI Taxonomy" id="3064525"/>
    <lineage>
        <taxon>Bacteria</taxon>
        <taxon>Bacillati</taxon>
        <taxon>Bacillota</taxon>
        <taxon>Bacilli</taxon>
        <taxon>Bacillales</taxon>
        <taxon>Paenibacillaceae</taxon>
        <taxon>Paenibacillus</taxon>
    </lineage>
</organism>
<dbReference type="InterPro" id="IPR002509">
    <property type="entry name" value="NODB_dom"/>
</dbReference>